<evidence type="ECO:0000313" key="2">
    <source>
        <dbReference type="Proteomes" id="UP000183832"/>
    </source>
</evidence>
<name>A0A1J1IAP5_9DIPT</name>
<evidence type="ECO:0000313" key="1">
    <source>
        <dbReference type="EMBL" id="CRK97320.1"/>
    </source>
</evidence>
<dbReference type="EMBL" id="CVRI01000047">
    <property type="protein sequence ID" value="CRK97320.1"/>
    <property type="molecule type" value="Genomic_DNA"/>
</dbReference>
<sequence length="86" mass="10122">MQEFFCCCLLPMRSVPTTSSIAPVRRQTKVLFNVPFRRRVRFILFSFCYKLANTLSDEYLFALRFVGHPEASSNQRRAYVCAFHFS</sequence>
<keyword evidence="2" id="KW-1185">Reference proteome</keyword>
<accession>A0A1J1IAP5</accession>
<organism evidence="1 2">
    <name type="scientific">Clunio marinus</name>
    <dbReference type="NCBI Taxonomy" id="568069"/>
    <lineage>
        <taxon>Eukaryota</taxon>
        <taxon>Metazoa</taxon>
        <taxon>Ecdysozoa</taxon>
        <taxon>Arthropoda</taxon>
        <taxon>Hexapoda</taxon>
        <taxon>Insecta</taxon>
        <taxon>Pterygota</taxon>
        <taxon>Neoptera</taxon>
        <taxon>Endopterygota</taxon>
        <taxon>Diptera</taxon>
        <taxon>Nematocera</taxon>
        <taxon>Chironomoidea</taxon>
        <taxon>Chironomidae</taxon>
        <taxon>Clunio</taxon>
    </lineage>
</organism>
<gene>
    <name evidence="1" type="ORF">CLUMA_CG010714</name>
</gene>
<protein>
    <submittedName>
        <fullName evidence="1">CLUMA_CG010714, isoform A</fullName>
    </submittedName>
</protein>
<dbReference type="Proteomes" id="UP000183832">
    <property type="component" value="Unassembled WGS sequence"/>
</dbReference>
<proteinExistence type="predicted"/>
<reference evidence="1 2" key="1">
    <citation type="submission" date="2015-04" db="EMBL/GenBank/DDBJ databases">
        <authorList>
            <person name="Syromyatnikov M.Y."/>
            <person name="Popov V.N."/>
        </authorList>
    </citation>
    <scope>NUCLEOTIDE SEQUENCE [LARGE SCALE GENOMIC DNA]</scope>
</reference>
<dbReference type="AlphaFoldDB" id="A0A1J1IAP5"/>